<evidence type="ECO:0000313" key="5">
    <source>
        <dbReference type="EMBL" id="JAT51434.1"/>
    </source>
</evidence>
<reference evidence="5" key="1">
    <citation type="submission" date="2015-07" db="EMBL/GenBank/DDBJ databases">
        <title>Transcriptome Assembly of Anthurium amnicola.</title>
        <authorList>
            <person name="Suzuki J."/>
        </authorList>
    </citation>
    <scope>NUCLEOTIDE SEQUENCE</scope>
</reference>
<dbReference type="PANTHER" id="PTHR48025:SF9">
    <property type="entry name" value="OS02G0815200 PROTEIN"/>
    <property type="match status" value="1"/>
</dbReference>
<evidence type="ECO:0000256" key="3">
    <source>
        <dbReference type="SAM" id="MobiDB-lite"/>
    </source>
</evidence>
<dbReference type="PROSITE" id="PS50102">
    <property type="entry name" value="RRM"/>
    <property type="match status" value="2"/>
</dbReference>
<dbReference type="InterPro" id="IPR035979">
    <property type="entry name" value="RBD_domain_sf"/>
</dbReference>
<proteinExistence type="predicted"/>
<evidence type="ECO:0000259" key="4">
    <source>
        <dbReference type="PROSITE" id="PS50102"/>
    </source>
</evidence>
<evidence type="ECO:0000256" key="2">
    <source>
        <dbReference type="PROSITE-ProRule" id="PRU00176"/>
    </source>
</evidence>
<dbReference type="InterPro" id="IPR000504">
    <property type="entry name" value="RRM_dom"/>
</dbReference>
<feature type="domain" description="RRM" evidence="4">
    <location>
        <begin position="100"/>
        <end position="178"/>
    </location>
</feature>
<organism evidence="5">
    <name type="scientific">Anthurium amnicola</name>
    <dbReference type="NCBI Taxonomy" id="1678845"/>
    <lineage>
        <taxon>Eukaryota</taxon>
        <taxon>Viridiplantae</taxon>
        <taxon>Streptophyta</taxon>
        <taxon>Embryophyta</taxon>
        <taxon>Tracheophyta</taxon>
        <taxon>Spermatophyta</taxon>
        <taxon>Magnoliopsida</taxon>
        <taxon>Liliopsida</taxon>
        <taxon>Araceae</taxon>
        <taxon>Pothoideae</taxon>
        <taxon>Potheae</taxon>
        <taxon>Anthurium</taxon>
    </lineage>
</organism>
<protein>
    <submittedName>
        <fullName evidence="5">Ribonucleoprotein, chloroplastic</fullName>
    </submittedName>
</protein>
<dbReference type="SUPFAM" id="SSF54928">
    <property type="entry name" value="RNA-binding domain, RBD"/>
    <property type="match status" value="2"/>
</dbReference>
<dbReference type="PANTHER" id="PTHR48025">
    <property type="entry name" value="OS02G0815200 PROTEIN"/>
    <property type="match status" value="1"/>
</dbReference>
<dbReference type="AlphaFoldDB" id="A0A1D1YA00"/>
<dbReference type="GO" id="GO:0009535">
    <property type="term" value="C:chloroplast thylakoid membrane"/>
    <property type="evidence" value="ECO:0007669"/>
    <property type="project" value="TreeGrafter"/>
</dbReference>
<dbReference type="GO" id="GO:1990904">
    <property type="term" value="C:ribonucleoprotein complex"/>
    <property type="evidence" value="ECO:0007669"/>
    <property type="project" value="UniProtKB-KW"/>
</dbReference>
<sequence length="272" mass="29531">MAATAAVRPCFSAAVTPCIRPRHPPSDGVVRFAGLRVLRAPNSVAHTVRWRLLRVPAAVAQEEEAAAAVEAETQGEEEKGGASEDAGEDGVVGAEPQASTKLYFGNLPYNCDSAQLAGFIQDYATPEMVEVLYEKETGRSRGFGFVTMSSVEDCEVVIKNLDGSQYCGRVMRVNFSDKPKPKEPLYPESDFKLFVGNLAWSVTSESLVQAFKDYGHVVGTRVIFDGDTGRSRGYGFVCFSIKSEMETALEALNGMELEGRPMRISLALGKRS</sequence>
<dbReference type="EMBL" id="GDJX01016502">
    <property type="protein sequence ID" value="JAT51434.1"/>
    <property type="molecule type" value="Transcribed_RNA"/>
</dbReference>
<dbReference type="GO" id="GO:0003729">
    <property type="term" value="F:mRNA binding"/>
    <property type="evidence" value="ECO:0007669"/>
    <property type="project" value="TreeGrafter"/>
</dbReference>
<dbReference type="FunFam" id="3.30.70.330:FF:000361">
    <property type="entry name" value="28 kDa ribonucleoprotein, chloroplastic"/>
    <property type="match status" value="1"/>
</dbReference>
<keyword evidence="1 2" id="KW-0694">RNA-binding</keyword>
<feature type="domain" description="RRM" evidence="4">
    <location>
        <begin position="191"/>
        <end position="269"/>
    </location>
</feature>
<dbReference type="Pfam" id="PF00076">
    <property type="entry name" value="RRM_1"/>
    <property type="match status" value="2"/>
</dbReference>
<name>A0A1D1YA00_9ARAE</name>
<dbReference type="SMART" id="SM00360">
    <property type="entry name" value="RRM"/>
    <property type="match status" value="2"/>
</dbReference>
<gene>
    <name evidence="5" type="primary">ROC1_0</name>
    <name evidence="5" type="ORF">g.27675</name>
</gene>
<dbReference type="Gene3D" id="3.30.70.330">
    <property type="match status" value="2"/>
</dbReference>
<dbReference type="InterPro" id="IPR050502">
    <property type="entry name" value="Euk_RNA-bind_prot"/>
</dbReference>
<evidence type="ECO:0000256" key="1">
    <source>
        <dbReference type="ARBA" id="ARBA00022884"/>
    </source>
</evidence>
<accession>A0A1D1YA00</accession>
<dbReference type="GO" id="GO:1901259">
    <property type="term" value="P:chloroplast rRNA processing"/>
    <property type="evidence" value="ECO:0007669"/>
    <property type="project" value="TreeGrafter"/>
</dbReference>
<dbReference type="InterPro" id="IPR012677">
    <property type="entry name" value="Nucleotide-bd_a/b_plait_sf"/>
</dbReference>
<feature type="region of interest" description="Disordered" evidence="3">
    <location>
        <begin position="65"/>
        <end position="92"/>
    </location>
</feature>
<keyword evidence="5" id="KW-0687">Ribonucleoprotein</keyword>